<evidence type="ECO:0000313" key="8">
    <source>
        <dbReference type="EMBL" id="ODN78727.1"/>
    </source>
</evidence>
<comment type="similarity">
    <text evidence="5">Belongs to the class I-like SAM-binding methyltransferase superfamily. RsmB/NOP family.</text>
</comment>
<feature type="binding site" evidence="5">
    <location>
        <position position="299"/>
    </location>
    <ligand>
        <name>S-adenosyl-L-methionine</name>
        <dbReference type="ChEBI" id="CHEBI:59789"/>
    </ligand>
</feature>
<feature type="region of interest" description="Disordered" evidence="6">
    <location>
        <begin position="484"/>
        <end position="552"/>
    </location>
</feature>
<dbReference type="PANTHER" id="PTHR22807">
    <property type="entry name" value="NOP2 YEAST -RELATED NOL1/NOP2/FMU SUN DOMAIN-CONTAINING"/>
    <property type="match status" value="1"/>
</dbReference>
<feature type="compositionally biased region" description="Basic and acidic residues" evidence="6">
    <location>
        <begin position="520"/>
        <end position="535"/>
    </location>
</feature>
<organism evidence="8 9">
    <name type="scientific">Cryptococcus amylolentus CBS 6039</name>
    <dbReference type="NCBI Taxonomy" id="1295533"/>
    <lineage>
        <taxon>Eukaryota</taxon>
        <taxon>Fungi</taxon>
        <taxon>Dikarya</taxon>
        <taxon>Basidiomycota</taxon>
        <taxon>Agaricomycotina</taxon>
        <taxon>Tremellomycetes</taxon>
        <taxon>Tremellales</taxon>
        <taxon>Cryptococcaceae</taxon>
        <taxon>Cryptococcus</taxon>
    </lineage>
</organism>
<dbReference type="PANTHER" id="PTHR22807:SF4">
    <property type="entry name" value="28S RRNA (CYTOSINE-C(5))-METHYLTRANSFERASE"/>
    <property type="match status" value="1"/>
</dbReference>
<feature type="domain" description="SAM-dependent MTase RsmB/NOP-type" evidence="7">
    <location>
        <begin position="166"/>
        <end position="480"/>
    </location>
</feature>
<dbReference type="STRING" id="1295533.A0A1E3HQY2"/>
<proteinExistence type="inferred from homology"/>
<dbReference type="SUPFAM" id="SSF53335">
    <property type="entry name" value="S-adenosyl-L-methionine-dependent methyltransferases"/>
    <property type="match status" value="1"/>
</dbReference>
<comment type="caution">
    <text evidence="8">The sequence shown here is derived from an EMBL/GenBank/DDBJ whole genome shotgun (WGS) entry which is preliminary data.</text>
</comment>
<evidence type="ECO:0000259" key="7">
    <source>
        <dbReference type="PROSITE" id="PS51686"/>
    </source>
</evidence>
<evidence type="ECO:0000256" key="5">
    <source>
        <dbReference type="PROSITE-ProRule" id="PRU01023"/>
    </source>
</evidence>
<dbReference type="GO" id="GO:0005730">
    <property type="term" value="C:nucleolus"/>
    <property type="evidence" value="ECO:0007669"/>
    <property type="project" value="TreeGrafter"/>
</dbReference>
<feature type="binding site" evidence="5">
    <location>
        <position position="346"/>
    </location>
    <ligand>
        <name>S-adenosyl-L-methionine</name>
        <dbReference type="ChEBI" id="CHEBI:59789"/>
    </ligand>
</feature>
<reference evidence="8 9" key="1">
    <citation type="submission" date="2016-06" db="EMBL/GenBank/DDBJ databases">
        <title>Evolution of pathogenesis and genome organization in the Tremellales.</title>
        <authorList>
            <person name="Cuomo C."/>
            <person name="Litvintseva A."/>
            <person name="Heitman J."/>
            <person name="Chen Y."/>
            <person name="Sun S."/>
            <person name="Springer D."/>
            <person name="Dromer F."/>
            <person name="Young S."/>
            <person name="Zeng Q."/>
            <person name="Chapman S."/>
            <person name="Gujja S."/>
            <person name="Saif S."/>
            <person name="Birren B."/>
        </authorList>
    </citation>
    <scope>NUCLEOTIDE SEQUENCE [LARGE SCALE GENOMIC DNA]</scope>
    <source>
        <strain evidence="8 9">CBS 6039</strain>
    </source>
</reference>
<dbReference type="RefSeq" id="XP_018993773.1">
    <property type="nucleotide sequence ID" value="XM_019138336.1"/>
</dbReference>
<feature type="binding site" evidence="5">
    <location>
        <position position="326"/>
    </location>
    <ligand>
        <name>S-adenosyl-L-methionine</name>
        <dbReference type="ChEBI" id="CHEBI:59789"/>
    </ligand>
</feature>
<protein>
    <recommendedName>
        <fullName evidence="7">SAM-dependent MTase RsmB/NOP-type domain-containing protein</fullName>
    </recommendedName>
</protein>
<feature type="compositionally biased region" description="Basic residues" evidence="6">
    <location>
        <begin position="536"/>
        <end position="552"/>
    </location>
</feature>
<dbReference type="PRINTS" id="PR02008">
    <property type="entry name" value="RCMTFAMILY"/>
</dbReference>
<keyword evidence="1 5" id="KW-0489">Methyltransferase</keyword>
<evidence type="ECO:0000256" key="4">
    <source>
        <dbReference type="ARBA" id="ARBA00022884"/>
    </source>
</evidence>
<sequence length="552" mass="61551">MRISANFSYSDHHCSRPGTLVSTRAIMNFYKSAALALDHLEKNQGSVKGSLAAAGVNAVGGEAKRILALIIETLKYRPVLLQLLTTVPILSLEKLTFPRKTPFRAPSSQSLVLVLLHDLLFSPRARIEASDKWPPKPAVMRHQARLKAELVRIQIKEGKGRKEDLAKTAGDGEAVRYVRFNPNAGRTLEELFEHLTKKGYERLEEAVYPVPEGKYFADPHLPEVLFAFPGNSNWWVGDEWYEGGGAILQDKASCMPARVLMEEWVEGEGECLDATAAPGNKTSYVSALMSNKGKLHAFERSPNRFKTLEKMLAKAKCTNVKAQRADFTDSDPKSKELKNVTRILLDPSCSGSGIVNRLDYLVDDDTEESDSKNERLEKLAGFQLQMILHAFKFPNVNRIVYSTCSIHAEEDERVVMSALQSGIAKERGWGLARRAGVIPSWERRGRPEETGGNEDLAESVIRCLPEDKTNGFFVSCFVRNGLRPEDGVTRDQRPSKRPRDVIEPVAEDAPAEGGGEAEAGDERGKKLKTEAQVERARRKKQLQKAKKRKTVE</sequence>
<dbReference type="Pfam" id="PF01189">
    <property type="entry name" value="Methyltr_RsmB-F"/>
    <property type="match status" value="1"/>
</dbReference>
<dbReference type="OrthoDB" id="435282at2759"/>
<dbReference type="Gene3D" id="3.40.50.150">
    <property type="entry name" value="Vaccinia Virus protein VP39"/>
    <property type="match status" value="1"/>
</dbReference>
<keyword evidence="2 5" id="KW-0808">Transferase</keyword>
<dbReference type="AlphaFoldDB" id="A0A1E3HQY2"/>
<keyword evidence="3 5" id="KW-0949">S-adenosyl-L-methionine</keyword>
<dbReference type="InterPro" id="IPR001678">
    <property type="entry name" value="MeTrfase_RsmB-F_NOP2_dom"/>
</dbReference>
<dbReference type="GO" id="GO:0003723">
    <property type="term" value="F:RNA binding"/>
    <property type="evidence" value="ECO:0007669"/>
    <property type="project" value="UniProtKB-UniRule"/>
</dbReference>
<dbReference type="EMBL" id="AWGJ01000006">
    <property type="protein sequence ID" value="ODN78727.1"/>
    <property type="molecule type" value="Genomic_DNA"/>
</dbReference>
<dbReference type="InterPro" id="IPR048889">
    <property type="entry name" value="NSUN5_RCM1_N"/>
</dbReference>
<name>A0A1E3HQY2_9TREE</name>
<feature type="compositionally biased region" description="Basic and acidic residues" evidence="6">
    <location>
        <begin position="484"/>
        <end position="502"/>
    </location>
</feature>
<dbReference type="InterPro" id="IPR049560">
    <property type="entry name" value="MeTrfase_RsmB-F_NOP2_cat"/>
</dbReference>
<evidence type="ECO:0000256" key="2">
    <source>
        <dbReference type="ARBA" id="ARBA00022679"/>
    </source>
</evidence>
<gene>
    <name evidence="8" type="ORF">L202_04294</name>
</gene>
<dbReference type="InterPro" id="IPR029063">
    <property type="entry name" value="SAM-dependent_MTases_sf"/>
</dbReference>
<accession>A0A1E3HQY2</accession>
<dbReference type="Proteomes" id="UP000094065">
    <property type="component" value="Unassembled WGS sequence"/>
</dbReference>
<dbReference type="PROSITE" id="PS51686">
    <property type="entry name" value="SAM_MT_RSMB_NOP"/>
    <property type="match status" value="1"/>
</dbReference>
<comment type="caution">
    <text evidence="5">Lacks conserved residue(s) required for the propagation of feature annotation.</text>
</comment>
<dbReference type="GeneID" id="30155603"/>
<evidence type="ECO:0000313" key="9">
    <source>
        <dbReference type="Proteomes" id="UP000094065"/>
    </source>
</evidence>
<feature type="active site" description="Nucleophile" evidence="5">
    <location>
        <position position="404"/>
    </location>
</feature>
<keyword evidence="9" id="KW-1185">Reference proteome</keyword>
<dbReference type="InterPro" id="IPR023267">
    <property type="entry name" value="RCMT"/>
</dbReference>
<keyword evidence="4 5" id="KW-0694">RNA-binding</keyword>
<dbReference type="GO" id="GO:0070475">
    <property type="term" value="P:rRNA base methylation"/>
    <property type="evidence" value="ECO:0007669"/>
    <property type="project" value="TreeGrafter"/>
</dbReference>
<evidence type="ECO:0000256" key="1">
    <source>
        <dbReference type="ARBA" id="ARBA00022603"/>
    </source>
</evidence>
<dbReference type="Pfam" id="PF21153">
    <property type="entry name" value="NSUN5_N"/>
    <property type="match status" value="1"/>
</dbReference>
<evidence type="ECO:0000256" key="6">
    <source>
        <dbReference type="SAM" id="MobiDB-lite"/>
    </source>
</evidence>
<evidence type="ECO:0000256" key="3">
    <source>
        <dbReference type="ARBA" id="ARBA00022691"/>
    </source>
</evidence>
<dbReference type="GO" id="GO:0008173">
    <property type="term" value="F:RNA methyltransferase activity"/>
    <property type="evidence" value="ECO:0007669"/>
    <property type="project" value="InterPro"/>
</dbReference>